<dbReference type="RefSeq" id="WP_231448790.1">
    <property type="nucleotide sequence ID" value="NZ_JAJOMB010000026.1"/>
</dbReference>
<protein>
    <submittedName>
        <fullName evidence="1">Winged helix DNA-binding domain-containing protein</fullName>
    </submittedName>
</protein>
<dbReference type="PANTHER" id="PTHR38479">
    <property type="entry name" value="LMO0824 PROTEIN"/>
    <property type="match status" value="1"/>
</dbReference>
<name>A0A9X1SXL7_9ACTN</name>
<evidence type="ECO:0000313" key="2">
    <source>
        <dbReference type="Proteomes" id="UP001138997"/>
    </source>
</evidence>
<comment type="caution">
    <text evidence="1">The sequence shown here is derived from an EMBL/GenBank/DDBJ whole genome shotgun (WGS) entry which is preliminary data.</text>
</comment>
<dbReference type="Proteomes" id="UP001138997">
    <property type="component" value="Unassembled WGS sequence"/>
</dbReference>
<proteinExistence type="predicted"/>
<dbReference type="InterPro" id="IPR009351">
    <property type="entry name" value="AlkZ-like"/>
</dbReference>
<keyword evidence="1" id="KW-0238">DNA-binding</keyword>
<dbReference type="PANTHER" id="PTHR38479:SF2">
    <property type="entry name" value="WINGED HELIX DNA-BINDING DOMAIN-CONTAINING PROTEIN"/>
    <property type="match status" value="1"/>
</dbReference>
<organism evidence="1 2">
    <name type="scientific">Kineosporia babensis</name>
    <dbReference type="NCBI Taxonomy" id="499548"/>
    <lineage>
        <taxon>Bacteria</taxon>
        <taxon>Bacillati</taxon>
        <taxon>Actinomycetota</taxon>
        <taxon>Actinomycetes</taxon>
        <taxon>Kineosporiales</taxon>
        <taxon>Kineosporiaceae</taxon>
        <taxon>Kineosporia</taxon>
    </lineage>
</organism>
<keyword evidence="2" id="KW-1185">Reference proteome</keyword>
<dbReference type="Pfam" id="PF06224">
    <property type="entry name" value="AlkZ-like"/>
    <property type="match status" value="1"/>
</dbReference>
<sequence length="367" mass="39232">MSRVKVSRENVLGYRARAQGLDRSGGTGESAGRLEGLLGIGVQDTPAGTVAAALAVRGVSQRPPKTRIVWTWRGAPHLHLEADLKALATATWPVDDADATRRIANPRIKDGARRGLAAYVEAATAMREIVTEKLPKGEVSRRVSEAVPDDLNYDCEPCRARHISGGLFQLIGAAAGVEVLTEGRSTFLRPLPASLRPKQIPQAGSGLAEMLLRYLKVNGPASMAALAAHTGMTATAVKQYLPPGLVEVETPVGKAWIPEEALDELLAAGRPELVRLLPGGDPWLTVRDRELMVPDPAQHKQVYRVISNPGVVLVNGDVAGTWRAKLGKGRVLEISVSGRIEQPQLLEQEAQLLAPARSAGEARVTFA</sequence>
<gene>
    <name evidence="1" type="ORF">LR394_34255</name>
</gene>
<dbReference type="GO" id="GO:0003677">
    <property type="term" value="F:DNA binding"/>
    <property type="evidence" value="ECO:0007669"/>
    <property type="project" value="UniProtKB-KW"/>
</dbReference>
<reference evidence="1" key="1">
    <citation type="submission" date="2021-11" db="EMBL/GenBank/DDBJ databases">
        <title>Streptomyces corallinus and Kineosporia corallina sp. nov., two new coral-derived marine actinobacteria.</title>
        <authorList>
            <person name="Buangrab K."/>
            <person name="Sutthacheep M."/>
            <person name="Yeemin T."/>
            <person name="Harunari E."/>
            <person name="Igarashi Y."/>
            <person name="Sripreechasak P."/>
            <person name="Kanchanasin P."/>
            <person name="Tanasupawat S."/>
            <person name="Phongsopitanun W."/>
        </authorList>
    </citation>
    <scope>NUCLEOTIDE SEQUENCE</scope>
    <source>
        <strain evidence="1">JCM 31032</strain>
    </source>
</reference>
<dbReference type="EMBL" id="JAJOMB010000026">
    <property type="protein sequence ID" value="MCD5315969.1"/>
    <property type="molecule type" value="Genomic_DNA"/>
</dbReference>
<evidence type="ECO:0000313" key="1">
    <source>
        <dbReference type="EMBL" id="MCD5315969.1"/>
    </source>
</evidence>
<dbReference type="AlphaFoldDB" id="A0A9X1SXL7"/>
<accession>A0A9X1SXL7</accession>